<dbReference type="CDD" id="cd01948">
    <property type="entry name" value="EAL"/>
    <property type="match status" value="1"/>
</dbReference>
<dbReference type="Gene3D" id="3.30.110.200">
    <property type="match status" value="1"/>
</dbReference>
<dbReference type="Gene3D" id="3.30.70.270">
    <property type="match status" value="1"/>
</dbReference>
<dbReference type="SMART" id="SM00052">
    <property type="entry name" value="EAL"/>
    <property type="match status" value="1"/>
</dbReference>
<dbReference type="SMART" id="SM00267">
    <property type="entry name" value="GGDEF"/>
    <property type="match status" value="1"/>
</dbReference>
<sequence>MTLLKQIMLAIISFMLVIFVAVGILNFTTTNDYISAQLGTNAKHTANSLGLAIASVANPNDLSGIETMINSVFDSGYYSMIKLAGVDGETLIENSQPLVVNSVPEWFVKNVKLEAPVAQSEIMLGWSKFGTIYVQSNTGIAYYELYNIVKKVFFVLFVMSLSALLISYFGVKIIFIPLKKVQKQAEAILQNSFILQEKIPFTLDIRQVVLAMNVMITRVKDVFEQSAKTLSKYEELLYKDEETVLFNRRYLQNNFKDYISSEEYSSGAASMITCKDLRDLKQEIGFNAQQKLIKTIASIISQNAIGMLRARLNDDDFMIVAANLTTQNVKAITDKILLTIQEEFIKFNVDMDKHPVFAAIVPYGPKTPLKDVLITADITLARAKEGSNFSSLIYKSDKEIMLGKEEYKELIETSLKNRMFKFAGQKVASNFAEIAHCELFIRLVDGDGRWQTASYFMPMVNELKMAVDIDLYVLNKFADMLRDGKLKTMQYALNLGKDILNSTQHFTELENALKKIRRYAPAKIFIEIPNKDDIDVAVLDGLHQRLRALGFGFGLDHFGFDAKSIERLNAVSPDYVKIPVANLIDFLGERTSEQRSSFEAMMRSKGVKIIAMGVENEEQEKRLHTLEIDYLQGIFISQIENIG</sequence>
<dbReference type="SUPFAM" id="SSF55073">
    <property type="entry name" value="Nucleotide cyclase"/>
    <property type="match status" value="1"/>
</dbReference>
<dbReference type="GO" id="GO:0071111">
    <property type="term" value="F:cyclic-guanylate-specific phosphodiesterase activity"/>
    <property type="evidence" value="ECO:0007669"/>
    <property type="project" value="InterPro"/>
</dbReference>
<dbReference type="Proteomes" id="UP000552683">
    <property type="component" value="Unassembled WGS sequence"/>
</dbReference>
<dbReference type="Gene3D" id="3.20.20.450">
    <property type="entry name" value="EAL domain"/>
    <property type="match status" value="1"/>
</dbReference>
<dbReference type="PANTHER" id="PTHR33121:SF79">
    <property type="entry name" value="CYCLIC DI-GMP PHOSPHODIESTERASE PDED-RELATED"/>
    <property type="match status" value="1"/>
</dbReference>
<dbReference type="InterPro" id="IPR035919">
    <property type="entry name" value="EAL_sf"/>
</dbReference>
<feature type="transmembrane region" description="Helical" evidence="1">
    <location>
        <begin position="152"/>
        <end position="175"/>
    </location>
</feature>
<dbReference type="Pfam" id="PF16448">
    <property type="entry name" value="LapD_MoxY_N"/>
    <property type="match status" value="1"/>
</dbReference>
<name>A0A842J5W2_9BACT</name>
<feature type="domain" description="EAL" evidence="2">
    <location>
        <begin position="404"/>
        <end position="643"/>
    </location>
</feature>
<feature type="domain" description="GGDEF" evidence="3">
    <location>
        <begin position="265"/>
        <end position="395"/>
    </location>
</feature>
<protein>
    <submittedName>
        <fullName evidence="4">EAL domain-containing protein</fullName>
    </submittedName>
</protein>
<feature type="transmembrane region" description="Helical" evidence="1">
    <location>
        <begin position="7"/>
        <end position="28"/>
    </location>
</feature>
<dbReference type="RefSeq" id="WP_185897844.1">
    <property type="nucleotide sequence ID" value="NZ_JACLZK010000001.1"/>
</dbReference>
<evidence type="ECO:0000313" key="5">
    <source>
        <dbReference type="Proteomes" id="UP000552683"/>
    </source>
</evidence>
<dbReference type="EMBL" id="JACLZK010000001">
    <property type="protein sequence ID" value="MBC2882180.1"/>
    <property type="molecule type" value="Genomic_DNA"/>
</dbReference>
<dbReference type="InterPro" id="IPR001633">
    <property type="entry name" value="EAL_dom"/>
</dbReference>
<reference evidence="4 5" key="1">
    <citation type="submission" date="2020-08" db="EMBL/GenBank/DDBJ databases">
        <title>Complete genome and description of Campylobacter massiliensis Marseille-Q3452 sp. nov.</title>
        <authorList>
            <person name="Antezack A."/>
        </authorList>
    </citation>
    <scope>NUCLEOTIDE SEQUENCE [LARGE SCALE GENOMIC DNA]</scope>
    <source>
        <strain evidence="4 5">Marseille-Q3452</strain>
    </source>
</reference>
<keyword evidence="5" id="KW-1185">Reference proteome</keyword>
<keyword evidence="1" id="KW-1133">Transmembrane helix</keyword>
<accession>A0A842J5W2</accession>
<comment type="caution">
    <text evidence="4">The sequence shown here is derived from an EMBL/GenBank/DDBJ whole genome shotgun (WGS) entry which is preliminary data.</text>
</comment>
<evidence type="ECO:0000259" key="3">
    <source>
        <dbReference type="PROSITE" id="PS50887"/>
    </source>
</evidence>
<dbReference type="InterPro" id="IPR043128">
    <property type="entry name" value="Rev_trsase/Diguanyl_cyclase"/>
</dbReference>
<evidence type="ECO:0000313" key="4">
    <source>
        <dbReference type="EMBL" id="MBC2882180.1"/>
    </source>
</evidence>
<dbReference type="InterPro" id="IPR000160">
    <property type="entry name" value="GGDEF_dom"/>
</dbReference>
<evidence type="ECO:0000259" key="2">
    <source>
        <dbReference type="PROSITE" id="PS50883"/>
    </source>
</evidence>
<keyword evidence="1" id="KW-0812">Transmembrane</keyword>
<dbReference type="InterPro" id="IPR032244">
    <property type="entry name" value="LapD_MoxY_N"/>
</dbReference>
<dbReference type="Gene3D" id="6.20.270.20">
    <property type="entry name" value="LapD/MoxY periplasmic domain"/>
    <property type="match status" value="1"/>
</dbReference>
<dbReference type="InterPro" id="IPR050706">
    <property type="entry name" value="Cyclic-di-GMP_PDE-like"/>
</dbReference>
<dbReference type="InterPro" id="IPR029787">
    <property type="entry name" value="Nucleotide_cyclase"/>
</dbReference>
<evidence type="ECO:0000256" key="1">
    <source>
        <dbReference type="SAM" id="Phobius"/>
    </source>
</evidence>
<dbReference type="PROSITE" id="PS50887">
    <property type="entry name" value="GGDEF"/>
    <property type="match status" value="1"/>
</dbReference>
<dbReference type="InterPro" id="IPR042461">
    <property type="entry name" value="LapD_MoxY_peri_C"/>
</dbReference>
<dbReference type="Pfam" id="PF00563">
    <property type="entry name" value="EAL"/>
    <property type="match status" value="1"/>
</dbReference>
<organism evidence="4 5">
    <name type="scientific">Campylobacter massiliensis</name>
    <dbReference type="NCBI Taxonomy" id="2762557"/>
    <lineage>
        <taxon>Bacteria</taxon>
        <taxon>Pseudomonadati</taxon>
        <taxon>Campylobacterota</taxon>
        <taxon>Epsilonproteobacteria</taxon>
        <taxon>Campylobacterales</taxon>
        <taxon>Campylobacteraceae</taxon>
        <taxon>Campylobacter</taxon>
    </lineage>
</organism>
<dbReference type="AlphaFoldDB" id="A0A842J5W2"/>
<dbReference type="PROSITE" id="PS50883">
    <property type="entry name" value="EAL"/>
    <property type="match status" value="1"/>
</dbReference>
<keyword evidence="1" id="KW-0472">Membrane</keyword>
<gene>
    <name evidence="4" type="ORF">H7R39_02645</name>
</gene>
<proteinExistence type="predicted"/>
<dbReference type="SUPFAM" id="SSF141868">
    <property type="entry name" value="EAL domain-like"/>
    <property type="match status" value="1"/>
</dbReference>
<dbReference type="Pfam" id="PF00990">
    <property type="entry name" value="GGDEF"/>
    <property type="match status" value="1"/>
</dbReference>
<dbReference type="PANTHER" id="PTHR33121">
    <property type="entry name" value="CYCLIC DI-GMP PHOSPHODIESTERASE PDEF"/>
    <property type="match status" value="1"/>
</dbReference>